<dbReference type="InterPro" id="IPR013783">
    <property type="entry name" value="Ig-like_fold"/>
</dbReference>
<feature type="region of interest" description="Disordered" evidence="1">
    <location>
        <begin position="28"/>
        <end position="71"/>
    </location>
</feature>
<accession>A0A7C9PKD5</accession>
<evidence type="ECO:0000256" key="1">
    <source>
        <dbReference type="SAM" id="MobiDB-lite"/>
    </source>
</evidence>
<comment type="caution">
    <text evidence="3">The sequence shown here is derived from an EMBL/GenBank/DDBJ whole genome shotgun (WGS) entry which is preliminary data.</text>
</comment>
<dbReference type="EMBL" id="JAAGOH010000053">
    <property type="protein sequence ID" value="NDY93929.1"/>
    <property type="molecule type" value="Genomic_DNA"/>
</dbReference>
<dbReference type="Gene3D" id="2.60.40.10">
    <property type="entry name" value="Immunoglobulins"/>
    <property type="match status" value="1"/>
</dbReference>
<evidence type="ECO:0000313" key="3">
    <source>
        <dbReference type="EMBL" id="NDY93929.1"/>
    </source>
</evidence>
<dbReference type="Proteomes" id="UP000484255">
    <property type="component" value="Unassembled WGS sequence"/>
</dbReference>
<proteinExistence type="predicted"/>
<reference evidence="3 4" key="1">
    <citation type="submission" date="2020-02" db="EMBL/GenBank/DDBJ databases">
        <title>Ideonella bacterium strain TBM-1.</title>
        <authorList>
            <person name="Chen W.-M."/>
        </authorList>
    </citation>
    <scope>NUCLEOTIDE SEQUENCE [LARGE SCALE GENOMIC DNA]</scope>
    <source>
        <strain evidence="3 4">TBM-1</strain>
    </source>
</reference>
<evidence type="ECO:0000313" key="4">
    <source>
        <dbReference type="Proteomes" id="UP000484255"/>
    </source>
</evidence>
<evidence type="ECO:0000256" key="2">
    <source>
        <dbReference type="SAM" id="SignalP"/>
    </source>
</evidence>
<feature type="signal peptide" evidence="2">
    <location>
        <begin position="1"/>
        <end position="24"/>
    </location>
</feature>
<gene>
    <name evidence="3" type="ORF">G3A44_22310</name>
</gene>
<name>A0A7C9PKD5_9BURK</name>
<organism evidence="3 4">
    <name type="scientific">Ideonella livida</name>
    <dbReference type="NCBI Taxonomy" id="2707176"/>
    <lineage>
        <taxon>Bacteria</taxon>
        <taxon>Pseudomonadati</taxon>
        <taxon>Pseudomonadota</taxon>
        <taxon>Betaproteobacteria</taxon>
        <taxon>Burkholderiales</taxon>
        <taxon>Sphaerotilaceae</taxon>
        <taxon>Ideonella</taxon>
    </lineage>
</organism>
<dbReference type="PROSITE" id="PS51257">
    <property type="entry name" value="PROKAR_LIPOPROTEIN"/>
    <property type="match status" value="1"/>
</dbReference>
<protein>
    <submittedName>
        <fullName evidence="3">Uncharacterized protein</fullName>
    </submittedName>
</protein>
<feature type="chain" id="PRO_5028947395" evidence="2">
    <location>
        <begin position="25"/>
        <end position="1033"/>
    </location>
</feature>
<feature type="compositionally biased region" description="Gly residues" evidence="1">
    <location>
        <begin position="42"/>
        <end position="64"/>
    </location>
</feature>
<keyword evidence="4" id="KW-1185">Reference proteome</keyword>
<sequence length="1033" mass="108003">MPRRRHPLLLLLGCLLLLMATACGGGGGGGGGGGDTPPDGGSTPGTGDGGGSGGGGGTDTGGGDPPATDTWREAPLTASALPPLQINLAGGVHSWMFANVLRASEAWVLSAVPLNAAQADATAAALALRPDGWPAGLPAGLQMWLSTAGYPTGQDTQGTTYLHGVWVLTWEGTGTLELQTSENNGQGETLLLNDPAARRIVKLITTPRKWPVVFVRSSSAADPVRNVKLWAPASDRAGLSLTAASPLGAGQVVGSLEPAPGAAEPLFHPAFLNHLKEAGSGIPLRMMSFLRINQNASAWGSRPLTWADRGDAAYAFGSLSVTDASWGRHEVPAYRQQLGMPYEWLIELCNATGNDLWIQVPHNASDDLIRNLARLIAGQNGHPGLNAGLRVWFEYSNEIWNGISPYLVQHDHAAAVAAAHFGVAASALSTAQFGWGSGRVQGQALATFQDEWKRLGGSDARLVNVVAGFAEGAAYNAAVLASVKEVGADLPEVLAISNYFGYGASAEILRLQADWTGQAAPWPAALVRQAQAAVRRNLHSTYASWQASARVAADAGVPLVAYEGGQHLLAVGLGDGANPAFQPFMAFLTDLQRSPVMRSLYTEHFALWNAAGGRTASLFTDLGPVSYWGYWGAKEWLSDNRSGSAKWGAFLDWGDTMAGVRAPGDPLGLAPSLSAQTLNAEAGVPYSVTLQAQGGDGATRLQWVGGELPEGLRFAAGTGGQATLSGTATGSATARLVLRAVDADGDAAYLVQTLQVAPAGASTQALLNFDGSQIPATVQADGRRNGRYDPRRAAQTLGSAGERLCVPFSVADGDALFGPEYADGSTQGGQHIASTSPLNLYGGWCVTQEQHNGSACESSYTSLRGGEFASWSGANCGGTGYPSTLDLFLVWRRDQFDGASASGPFRFGASDNQAALRVDFSNVIDDGDNEFRFAVLDGGQWWLSEAAHRPQVVGDGYFELIGFNGSGVAGKRWAPITPTALNFAIPAAASLSFGAHSFSNVQAVAVLYHGRRWGYHYNVSLKQFMALGVRPTP</sequence>
<dbReference type="AlphaFoldDB" id="A0A7C9PKD5"/>
<dbReference type="RefSeq" id="WP_163459938.1">
    <property type="nucleotide sequence ID" value="NZ_JAAGOH010000053.1"/>
</dbReference>
<keyword evidence="2" id="KW-0732">Signal</keyword>